<evidence type="ECO:0000259" key="1">
    <source>
        <dbReference type="Pfam" id="PF12680"/>
    </source>
</evidence>
<dbReference type="InterPro" id="IPR008317">
    <property type="entry name" value="UCP030561"/>
</dbReference>
<accession>A0A1Y0IUE8</accession>
<reference evidence="3" key="1">
    <citation type="submission" date="2017-05" db="EMBL/GenBank/DDBJ databases">
        <authorList>
            <person name="Sung H."/>
        </authorList>
    </citation>
    <scope>NUCLEOTIDE SEQUENCE [LARGE SCALE GENOMIC DNA]</scope>
    <source>
        <strain evidence="3">AR23208</strain>
    </source>
</reference>
<dbReference type="Pfam" id="PF12680">
    <property type="entry name" value="SnoaL_2"/>
    <property type="match status" value="1"/>
</dbReference>
<gene>
    <name evidence="2" type="ORF">CBW65_19675</name>
</gene>
<dbReference type="SUPFAM" id="SSF54427">
    <property type="entry name" value="NTF2-like"/>
    <property type="match status" value="1"/>
</dbReference>
<dbReference type="RefSeq" id="WP_087458304.1">
    <property type="nucleotide sequence ID" value="NZ_CP021434.1"/>
</dbReference>
<feature type="domain" description="SnoaL-like" evidence="1">
    <location>
        <begin position="11"/>
        <end position="111"/>
    </location>
</feature>
<dbReference type="KEGG" id="tum:CBW65_19675"/>
<dbReference type="InterPro" id="IPR037401">
    <property type="entry name" value="SnoaL-like"/>
</dbReference>
<dbReference type="Gene3D" id="3.10.450.50">
    <property type="match status" value="1"/>
</dbReference>
<dbReference type="AlphaFoldDB" id="A0A1Y0IUE8"/>
<keyword evidence="3" id="KW-1185">Reference proteome</keyword>
<protein>
    <recommendedName>
        <fullName evidence="1">SnoaL-like domain-containing protein</fullName>
    </recommendedName>
</protein>
<proteinExistence type="predicted"/>
<dbReference type="PIRSF" id="PIRSF030561">
    <property type="entry name" value="UCP030561"/>
    <property type="match status" value="1"/>
</dbReference>
<sequence length="116" mass="13218">MTTPDITLPAQRQLEAYNNRDIEAFMACYAQDIVVEDAEGNILMQGWENMYKSYAAMFEQSPELHCKLVSRIAVGNYVLDEENVTGHAKRSPGEVSHVVAVYRIADDLIQHVRFIR</sequence>
<dbReference type="Proteomes" id="UP000195437">
    <property type="component" value="Chromosome"/>
</dbReference>
<organism evidence="2 3">
    <name type="scientific">Tumebacillus avium</name>
    <dbReference type="NCBI Taxonomy" id="1903704"/>
    <lineage>
        <taxon>Bacteria</taxon>
        <taxon>Bacillati</taxon>
        <taxon>Bacillota</taxon>
        <taxon>Bacilli</taxon>
        <taxon>Bacillales</taxon>
        <taxon>Alicyclobacillaceae</taxon>
        <taxon>Tumebacillus</taxon>
    </lineage>
</organism>
<dbReference type="InterPro" id="IPR032710">
    <property type="entry name" value="NTF2-like_dom_sf"/>
</dbReference>
<evidence type="ECO:0000313" key="3">
    <source>
        <dbReference type="Proteomes" id="UP000195437"/>
    </source>
</evidence>
<dbReference type="OrthoDB" id="9797498at2"/>
<dbReference type="EMBL" id="CP021434">
    <property type="protein sequence ID" value="ARU62954.1"/>
    <property type="molecule type" value="Genomic_DNA"/>
</dbReference>
<evidence type="ECO:0000313" key="2">
    <source>
        <dbReference type="EMBL" id="ARU62954.1"/>
    </source>
</evidence>
<name>A0A1Y0IUE8_9BACL</name>